<dbReference type="AlphaFoldDB" id="A0A162B4Z3"/>
<dbReference type="InterPro" id="IPR016089">
    <property type="entry name" value="Chalcone_isomerase_bundle_sf"/>
</dbReference>
<evidence type="ECO:0000256" key="1">
    <source>
        <dbReference type="ARBA" id="ARBA00007166"/>
    </source>
</evidence>
<evidence type="ECO:0000313" key="4">
    <source>
        <dbReference type="EMBL" id="KZN10073.1"/>
    </source>
</evidence>
<evidence type="ECO:0000259" key="3">
    <source>
        <dbReference type="Pfam" id="PF16035"/>
    </source>
</evidence>
<feature type="domain" description="Chalcone isomerase" evidence="3">
    <location>
        <begin position="105"/>
        <end position="269"/>
    </location>
</feature>
<dbReference type="Pfam" id="PF03152">
    <property type="entry name" value="UFD1_N1"/>
    <property type="match status" value="1"/>
</dbReference>
<dbReference type="GO" id="GO:0005504">
    <property type="term" value="F:fatty acid binding"/>
    <property type="evidence" value="ECO:0007669"/>
    <property type="project" value="TreeGrafter"/>
</dbReference>
<dbReference type="InterPro" id="IPR036298">
    <property type="entry name" value="Chalcone_isomerase_sf"/>
</dbReference>
<dbReference type="PANTHER" id="PTHR47589">
    <property type="entry name" value="FATTY-ACID-BINDING PROTEIN 1"/>
    <property type="match status" value="1"/>
</dbReference>
<dbReference type="InterPro" id="IPR016087">
    <property type="entry name" value="Chalcone_isomerase"/>
</dbReference>
<sequence>MVSLRFPFSFSQSRPPNSPATSRFRNATVCSAAVAAGVGAIAAGVSLSQNNTSPFMQNTLEFLINKFTLNYNDPIWGSLSLAAAKADITESKTGVSFPAVLKDSQQLLGVGLRKKSVMGLKSINVYAFGVYADESDVKKCLAEKYGSLSVSQLKEKDVNEDLMESDVCMTVRLQIVYGRLSIRSVRNAFEESVGDRLQKFGGSDNKELLQSFTSQFKDDIKIPRGSTIDLSKERGYVLRTKIDGKEVGSIQSKLLCHSILDLYIGDAPFDQQMSSSTSSTFSSVSKPPLRMYSLAFNAERAYFVLSVLPLSFSYLLFRGFPAWLKFIPGISFRTENDPFKPQIENGDKIIMPPSALDRLGYASHIDYPMLFELRNAATERVSHCGVLDFVAEEGMLRDFNTEKLFMLNHWRVETVLW</sequence>
<dbReference type="EMBL" id="LNRQ01000001">
    <property type="protein sequence ID" value="KZN10073.1"/>
    <property type="molecule type" value="Genomic_DNA"/>
</dbReference>
<dbReference type="PANTHER" id="PTHR47589:SF5">
    <property type="entry name" value="CHALCONE ISOMERASE DOMAIN-CONTAINING PROTEIN"/>
    <property type="match status" value="1"/>
</dbReference>
<reference evidence="4" key="1">
    <citation type="journal article" date="2016" name="Nat. Genet.">
        <title>A high-quality carrot genome assembly provides new insights into carotenoid accumulation and asterid genome evolution.</title>
        <authorList>
            <person name="Iorizzo M."/>
            <person name="Ellison S."/>
            <person name="Senalik D."/>
            <person name="Zeng P."/>
            <person name="Satapoomin P."/>
            <person name="Huang J."/>
            <person name="Bowman M."/>
            <person name="Iovene M."/>
            <person name="Sanseverino W."/>
            <person name="Cavagnaro P."/>
            <person name="Yildiz M."/>
            <person name="Macko-Podgorni A."/>
            <person name="Moranska E."/>
            <person name="Grzebelus E."/>
            <person name="Grzebelus D."/>
            <person name="Ashrafi H."/>
            <person name="Zheng Z."/>
            <person name="Cheng S."/>
            <person name="Spooner D."/>
            <person name="Van Deynze A."/>
            <person name="Simon P."/>
        </authorList>
    </citation>
    <scope>NUCLEOTIDE SEQUENCE [LARGE SCALE GENOMIC DNA]</scope>
    <source>
        <tissue evidence="4">Leaf</tissue>
    </source>
</reference>
<dbReference type="Gene3D" id="3.50.70.10">
    <property type="match status" value="1"/>
</dbReference>
<name>A0A162B4Z3_DAUCS</name>
<accession>A0A162B4Z3</accession>
<gene>
    <name evidence="4" type="ORF">DCAR_002729</name>
</gene>
<feature type="domain" description="Ubiquitin fusion degradation protein UFD1 N-terminal subdomain 1" evidence="2">
    <location>
        <begin position="340"/>
        <end position="395"/>
    </location>
</feature>
<dbReference type="Gene3D" id="2.40.40.50">
    <property type="entry name" value="Ubiquitin fusion degradation protein UFD1, N-terminal domain"/>
    <property type="match status" value="1"/>
</dbReference>
<dbReference type="Gramene" id="KZN10073">
    <property type="protein sequence ID" value="KZN10073"/>
    <property type="gene ID" value="DCAR_002729"/>
</dbReference>
<dbReference type="InterPro" id="IPR042299">
    <property type="entry name" value="Ufd1-like_Nn"/>
</dbReference>
<dbReference type="SUPFAM" id="SSF54626">
    <property type="entry name" value="Chalcone isomerase"/>
    <property type="match status" value="1"/>
</dbReference>
<dbReference type="InterPro" id="IPR055417">
    <property type="entry name" value="UFD1_N1"/>
</dbReference>
<comment type="similarity">
    <text evidence="1">Belongs to the chalcone isomerase family.</text>
</comment>
<dbReference type="InterPro" id="IPR016088">
    <property type="entry name" value="Chalcone_isomerase_3-sand"/>
</dbReference>
<protein>
    <submittedName>
        <fullName evidence="4">Uncharacterized protein</fullName>
    </submittedName>
</protein>
<dbReference type="STRING" id="79200.A0A162B4Z3"/>
<dbReference type="GO" id="GO:0006631">
    <property type="term" value="P:fatty acid metabolic process"/>
    <property type="evidence" value="ECO:0007669"/>
    <property type="project" value="TreeGrafter"/>
</dbReference>
<dbReference type="Pfam" id="PF16035">
    <property type="entry name" value="Chalcone_2"/>
    <property type="match status" value="1"/>
</dbReference>
<dbReference type="GO" id="GO:0009570">
    <property type="term" value="C:chloroplast stroma"/>
    <property type="evidence" value="ECO:0007669"/>
    <property type="project" value="TreeGrafter"/>
</dbReference>
<evidence type="ECO:0000259" key="2">
    <source>
        <dbReference type="Pfam" id="PF03152"/>
    </source>
</evidence>
<dbReference type="GO" id="GO:0016872">
    <property type="term" value="F:intramolecular lyase activity"/>
    <property type="evidence" value="ECO:0007669"/>
    <property type="project" value="InterPro"/>
</dbReference>
<comment type="caution">
    <text evidence="4">The sequence shown here is derived from an EMBL/GenBank/DDBJ whole genome shotgun (WGS) entry which is preliminary data.</text>
</comment>
<dbReference type="InterPro" id="IPR044228">
    <property type="entry name" value="FAP1"/>
</dbReference>
<organism evidence="4">
    <name type="scientific">Daucus carota subsp. sativus</name>
    <name type="common">Carrot</name>
    <dbReference type="NCBI Taxonomy" id="79200"/>
    <lineage>
        <taxon>Eukaryota</taxon>
        <taxon>Viridiplantae</taxon>
        <taxon>Streptophyta</taxon>
        <taxon>Embryophyta</taxon>
        <taxon>Tracheophyta</taxon>
        <taxon>Spermatophyta</taxon>
        <taxon>Magnoliopsida</taxon>
        <taxon>eudicotyledons</taxon>
        <taxon>Gunneridae</taxon>
        <taxon>Pentapetalae</taxon>
        <taxon>asterids</taxon>
        <taxon>campanulids</taxon>
        <taxon>Apiales</taxon>
        <taxon>Apiaceae</taxon>
        <taxon>Apioideae</taxon>
        <taxon>Scandiceae</taxon>
        <taxon>Daucinae</taxon>
        <taxon>Daucus</taxon>
        <taxon>Daucus sect. Daucus</taxon>
    </lineage>
</organism>
<proteinExistence type="inferred from homology"/>
<dbReference type="Gene3D" id="1.10.890.20">
    <property type="match status" value="1"/>
</dbReference>